<dbReference type="InterPro" id="IPR015168">
    <property type="entry name" value="SsuA/THI5"/>
</dbReference>
<dbReference type="Proteomes" id="UP000325292">
    <property type="component" value="Chromosome"/>
</dbReference>
<evidence type="ECO:0000256" key="2">
    <source>
        <dbReference type="ARBA" id="ARBA00010742"/>
    </source>
</evidence>
<dbReference type="Pfam" id="PF09084">
    <property type="entry name" value="NMT1"/>
    <property type="match status" value="1"/>
</dbReference>
<protein>
    <submittedName>
        <fullName evidence="5">Glycine/betaine ABC transporter substrate-binding protein</fullName>
    </submittedName>
</protein>
<evidence type="ECO:0000313" key="6">
    <source>
        <dbReference type="Proteomes" id="UP000325292"/>
    </source>
</evidence>
<dbReference type="PANTHER" id="PTHR30024">
    <property type="entry name" value="ALIPHATIC SULFONATES-BINDING PROTEIN-RELATED"/>
    <property type="match status" value="1"/>
</dbReference>
<comment type="similarity">
    <text evidence="2">Belongs to the bacterial solute-binding protein SsuA/TauA family.</text>
</comment>
<evidence type="ECO:0000256" key="3">
    <source>
        <dbReference type="ARBA" id="ARBA00022729"/>
    </source>
</evidence>
<dbReference type="PANTHER" id="PTHR30024:SF47">
    <property type="entry name" value="TAURINE-BINDING PERIPLASMIC PROTEIN"/>
    <property type="match status" value="1"/>
</dbReference>
<evidence type="ECO:0000313" key="5">
    <source>
        <dbReference type="EMBL" id="AUW95624.1"/>
    </source>
</evidence>
<accession>A0ABN5H5H8</accession>
<dbReference type="InterPro" id="IPR001638">
    <property type="entry name" value="Solute-binding_3/MltF_N"/>
</dbReference>
<feature type="domain" description="Solute-binding protein family 3/N-terminal" evidence="4">
    <location>
        <begin position="22"/>
        <end position="239"/>
    </location>
</feature>
<keyword evidence="6" id="KW-1185">Reference proteome</keyword>
<name>A0ABN5H5H8_9FIRM</name>
<reference evidence="5 6" key="1">
    <citation type="journal article" date="2019" name="Sci. Rep.">
        <title>Sulfobacillus thermotolerans: new insights into resistance and metabolic capacities of acidophilic chemolithotrophs.</title>
        <authorList>
            <person name="Panyushkina A.E."/>
            <person name="Babenko V.V."/>
            <person name="Nikitina A.S."/>
            <person name="Selezneva O.V."/>
            <person name="Tsaplina I.A."/>
            <person name="Letarova M.A."/>
            <person name="Kostryukova E.S."/>
            <person name="Letarov A.V."/>
        </authorList>
    </citation>
    <scope>NUCLEOTIDE SEQUENCE [LARGE SCALE GENOMIC DNA]</scope>
    <source>
        <strain evidence="5 6">Kr1</strain>
    </source>
</reference>
<dbReference type="EMBL" id="CP019454">
    <property type="protein sequence ID" value="AUW95624.1"/>
    <property type="molecule type" value="Genomic_DNA"/>
</dbReference>
<gene>
    <name evidence="5" type="ORF">BXT84_14685</name>
</gene>
<sequence length="333" mass="35916">MVLPLMAIVAGCGTSGAASEPTVTIGYENAPDPESVAIEQNFFQKTMHAHVVLKYFSSGPDALTSLASGSLDFMTTLGNPPTAAAIARGVPLKVVWAMERYTTAEGLVVKNGSHIHSLQNLEGKTVALVSGSTSPFELDTALAMHHLPVSSVQINNMSPPDMVAAWKTGRIDAAYVWAPFLNEMQQDDGHILIYDQDQVDKAPIFNLAVVNAHFAAKNPQLVDEFVKAEEDGVKFFYQHPTKSFEDIAKLNGISPAEARSQAAGLSFTTLAQELTPRRLGTASTVKDSLVTRSLTSAAQWLKQTGQISSVPPNLSQYVDPSYCETVYHQEHQG</sequence>
<comment type="subcellular location">
    <subcellularLocation>
        <location evidence="1">Periplasm</location>
    </subcellularLocation>
</comment>
<evidence type="ECO:0000256" key="1">
    <source>
        <dbReference type="ARBA" id="ARBA00004418"/>
    </source>
</evidence>
<proteinExistence type="inferred from homology"/>
<dbReference type="Gene3D" id="3.40.190.10">
    <property type="entry name" value="Periplasmic binding protein-like II"/>
    <property type="match status" value="2"/>
</dbReference>
<dbReference type="SUPFAM" id="SSF53850">
    <property type="entry name" value="Periplasmic binding protein-like II"/>
    <property type="match status" value="1"/>
</dbReference>
<organism evidence="5 6">
    <name type="scientific">Sulfobacillus thermotolerans</name>
    <dbReference type="NCBI Taxonomy" id="338644"/>
    <lineage>
        <taxon>Bacteria</taxon>
        <taxon>Bacillati</taxon>
        <taxon>Bacillota</taxon>
        <taxon>Clostridia</taxon>
        <taxon>Eubacteriales</taxon>
        <taxon>Clostridiales Family XVII. Incertae Sedis</taxon>
        <taxon>Sulfobacillus</taxon>
    </lineage>
</organism>
<dbReference type="SMART" id="SM00062">
    <property type="entry name" value="PBPb"/>
    <property type="match status" value="1"/>
</dbReference>
<evidence type="ECO:0000259" key="4">
    <source>
        <dbReference type="SMART" id="SM00062"/>
    </source>
</evidence>
<keyword evidence="3" id="KW-0732">Signal</keyword>